<keyword evidence="1" id="KW-0812">Transmembrane</keyword>
<feature type="transmembrane region" description="Helical" evidence="1">
    <location>
        <begin position="160"/>
        <end position="179"/>
    </location>
</feature>
<evidence type="ECO:0000313" key="3">
    <source>
        <dbReference type="Proteomes" id="UP001611415"/>
    </source>
</evidence>
<gene>
    <name evidence="2" type="ORF">ACH49W_11025</name>
</gene>
<evidence type="ECO:0000313" key="2">
    <source>
        <dbReference type="EMBL" id="MFI2473899.1"/>
    </source>
</evidence>
<protein>
    <recommendedName>
        <fullName evidence="4">Energy-coupling factor transport system substrate-specific component</fullName>
    </recommendedName>
</protein>
<name>A0ABW7WYI8_9NOCA</name>
<keyword evidence="3" id="KW-1185">Reference proteome</keyword>
<dbReference type="Proteomes" id="UP001611415">
    <property type="component" value="Unassembled WGS sequence"/>
</dbReference>
<sequence>MFRKIAIGPHVADTQDLPVMRLRLLLLGLPFASGAGLVVHILADAHLPLGIAGLAAVGAIVWLLVLTRLRSRSRALLYQRVRVGAGAGISGTVAYDLARYGIVSLFSMSFEPFHVFGVFGELLIGHGHSPGMLFAVGLLYHLSNGTFFGIAYTLVICRPAWWSGALWGVGLELCMAWLYPSWLRIEMLAEFLQVSAIGHVVYGTVLGTVARWGIVTSPRITA</sequence>
<feature type="transmembrane region" description="Helical" evidence="1">
    <location>
        <begin position="131"/>
        <end position="154"/>
    </location>
</feature>
<comment type="caution">
    <text evidence="2">The sequence shown here is derived from an EMBL/GenBank/DDBJ whole genome shotgun (WGS) entry which is preliminary data.</text>
</comment>
<accession>A0ABW7WYI8</accession>
<feature type="transmembrane region" description="Helical" evidence="1">
    <location>
        <begin position="191"/>
        <end position="214"/>
    </location>
</feature>
<feature type="transmembrane region" description="Helical" evidence="1">
    <location>
        <begin position="49"/>
        <end position="69"/>
    </location>
</feature>
<dbReference type="EMBL" id="JBIRYO010000006">
    <property type="protein sequence ID" value="MFI2473899.1"/>
    <property type="molecule type" value="Genomic_DNA"/>
</dbReference>
<keyword evidence="1" id="KW-0472">Membrane</keyword>
<reference evidence="2 3" key="1">
    <citation type="submission" date="2024-10" db="EMBL/GenBank/DDBJ databases">
        <title>The Natural Products Discovery Center: Release of the First 8490 Sequenced Strains for Exploring Actinobacteria Biosynthetic Diversity.</title>
        <authorList>
            <person name="Kalkreuter E."/>
            <person name="Kautsar S.A."/>
            <person name="Yang D."/>
            <person name="Bader C.D."/>
            <person name="Teijaro C.N."/>
            <person name="Fluegel L."/>
            <person name="Davis C.M."/>
            <person name="Simpson J.R."/>
            <person name="Lauterbach L."/>
            <person name="Steele A.D."/>
            <person name="Gui C."/>
            <person name="Meng S."/>
            <person name="Li G."/>
            <person name="Viehrig K."/>
            <person name="Ye F."/>
            <person name="Su P."/>
            <person name="Kiefer A.F."/>
            <person name="Nichols A."/>
            <person name="Cepeda A.J."/>
            <person name="Yan W."/>
            <person name="Fan B."/>
            <person name="Jiang Y."/>
            <person name="Adhikari A."/>
            <person name="Zheng C.-J."/>
            <person name="Schuster L."/>
            <person name="Cowan T.M."/>
            <person name="Smanski M.J."/>
            <person name="Chevrette M.G."/>
            <person name="De Carvalho L.P.S."/>
            <person name="Shen B."/>
        </authorList>
    </citation>
    <scope>NUCLEOTIDE SEQUENCE [LARGE SCALE GENOMIC DNA]</scope>
    <source>
        <strain evidence="2 3">NPDC019275</strain>
    </source>
</reference>
<evidence type="ECO:0000256" key="1">
    <source>
        <dbReference type="SAM" id="Phobius"/>
    </source>
</evidence>
<feature type="transmembrane region" description="Helical" evidence="1">
    <location>
        <begin position="104"/>
        <end position="124"/>
    </location>
</feature>
<feature type="transmembrane region" description="Helical" evidence="1">
    <location>
        <begin position="24"/>
        <end position="43"/>
    </location>
</feature>
<dbReference type="RefSeq" id="WP_397092514.1">
    <property type="nucleotide sequence ID" value="NZ_JBIRYO010000006.1"/>
</dbReference>
<keyword evidence="1" id="KW-1133">Transmembrane helix</keyword>
<proteinExistence type="predicted"/>
<organism evidence="2 3">
    <name type="scientific">Nocardia xishanensis</name>
    <dbReference type="NCBI Taxonomy" id="238964"/>
    <lineage>
        <taxon>Bacteria</taxon>
        <taxon>Bacillati</taxon>
        <taxon>Actinomycetota</taxon>
        <taxon>Actinomycetes</taxon>
        <taxon>Mycobacteriales</taxon>
        <taxon>Nocardiaceae</taxon>
        <taxon>Nocardia</taxon>
    </lineage>
</organism>
<evidence type="ECO:0008006" key="4">
    <source>
        <dbReference type="Google" id="ProtNLM"/>
    </source>
</evidence>